<name>A0A024H276_9MICC</name>
<dbReference type="Proteomes" id="UP000035722">
    <property type="component" value="Unassembled WGS sequence"/>
</dbReference>
<organism evidence="1 2">
    <name type="scientific">Pseudarthrobacter siccitolerans</name>
    <dbReference type="NCBI Taxonomy" id="861266"/>
    <lineage>
        <taxon>Bacteria</taxon>
        <taxon>Bacillati</taxon>
        <taxon>Actinomycetota</taxon>
        <taxon>Actinomycetes</taxon>
        <taxon>Micrococcales</taxon>
        <taxon>Micrococcaceae</taxon>
        <taxon>Pseudarthrobacter</taxon>
    </lineage>
</organism>
<protein>
    <submittedName>
        <fullName evidence="1">Uncharacterized domain protein</fullName>
    </submittedName>
</protein>
<comment type="caution">
    <text evidence="1">The sequence shown here is derived from an EMBL/GenBank/DDBJ whole genome shotgun (WGS) entry which is preliminary data.</text>
</comment>
<dbReference type="RefSeq" id="WP_152683835.1">
    <property type="nucleotide sequence ID" value="NZ_CAQI01000042.1"/>
</dbReference>
<sequence>MEPNADVSGGPCPGEEWAYRLRDDAPSERVHIVALHQEGRRFRVDIRHMQGHPPGREENVPRSRLKVPWKDVVPYDASMDGWRRLKAESIDGHEASALWAALELVIPSEVAELSVASTDDALTVHDHVAFETLTGQTVAAFQSRFSWLVHDGEVFLSPRAALAVAELVCRRNPAPVLDLVMAEEAAAREKSKRGGTIEDWETRETVATSAEFEYDYYLCHQKPIHEILRQWCGYASVTAHERLLAAEAEVNRLDVLLTWAVDHIRRTDKSAAETIEREHETDRITPYTIRPVPQRPLKPHEIPRIEVPTRRRWYR</sequence>
<gene>
    <name evidence="1" type="ORF">ARTSIC4J27_2068</name>
</gene>
<evidence type="ECO:0000313" key="1">
    <source>
        <dbReference type="EMBL" id="CCQ46108.1"/>
    </source>
</evidence>
<dbReference type="AlphaFoldDB" id="A0A024H276"/>
<evidence type="ECO:0000313" key="2">
    <source>
        <dbReference type="Proteomes" id="UP000035722"/>
    </source>
</evidence>
<reference evidence="2" key="1">
    <citation type="journal article" date="2014" name="Genome Announc.">
        <title>Genome Sequence of Arthrobacter siccitolerans 4J27, a Xeroprotectant-Producing Desiccation-Tolerant Microorganism.</title>
        <authorList>
            <person name="Manzanera M."/>
            <person name="Santa-Cruz-Calvo L."/>
            <person name="Vilchez J.I."/>
            <person name="Garcia-Fontana C."/>
            <person name="Silva-Castro G.A."/>
            <person name="Calvo C."/>
            <person name="Gonzalez-Lopez J."/>
        </authorList>
    </citation>
    <scope>NUCLEOTIDE SEQUENCE [LARGE SCALE GENOMIC DNA]</scope>
    <source>
        <strain evidence="2">4J27</strain>
    </source>
</reference>
<proteinExistence type="predicted"/>
<dbReference type="OrthoDB" id="3522556at2"/>
<keyword evidence="2" id="KW-1185">Reference proteome</keyword>
<dbReference type="EMBL" id="CAQI01000042">
    <property type="protein sequence ID" value="CCQ46108.1"/>
    <property type="molecule type" value="Genomic_DNA"/>
</dbReference>
<accession>A0A024H276</accession>